<dbReference type="EMBL" id="JN882285">
    <property type="protein sequence ID" value="AFC21617.1"/>
    <property type="molecule type" value="Genomic_DNA"/>
</dbReference>
<name>K4F7C8_9CAUD</name>
<keyword evidence="2" id="KW-1185">Reference proteome</keyword>
<evidence type="ECO:0000313" key="2">
    <source>
        <dbReference type="Proteomes" id="UP000000457"/>
    </source>
</evidence>
<reference evidence="1 2" key="1">
    <citation type="journal article" date="2014" name="Virology">
        <title>Supersize me: Cronobacter sakazakii phage GAP32.</title>
        <authorList>
            <person name="Abbasifar R."/>
            <person name="Griffiths M.W."/>
            <person name="Sabour P.M."/>
            <person name="Ackermann H.-W."/>
            <person name="Vandersteegen K."/>
            <person name="Lavigne R."/>
            <person name="Noben J.-P."/>
            <person name="Villa A.A."/>
            <person name="Abbasifar A."/>
            <person name="Nash J.H.E."/>
            <person name="Kropinski A.M."/>
        </authorList>
    </citation>
    <scope>NUCLEOTIDE SEQUENCE [LARGE SCALE GENOMIC DNA]</scope>
    <source>
        <strain evidence="1">GAP-32</strain>
    </source>
</reference>
<dbReference type="Proteomes" id="UP000000457">
    <property type="component" value="Segment"/>
</dbReference>
<dbReference type="KEGG" id="vg:13993907"/>
<dbReference type="GeneID" id="13993907"/>
<sequence length="144" mass="17249">MYKLYRFEMDYGRNGSLDGLFISTDEELNLINNATIYFGEAFGKHSEVWIDDFEWEKCCTVISDEQEKIEWLIDLMGYTLTGYNPLDYFEYTESSEYQEGYDADLEDMDCEYEMPGEIARWFKGKEDRRVYEFECKDTDDDQDD</sequence>
<gene>
    <name evidence="1" type="ORF">GAP32_167</name>
</gene>
<dbReference type="OrthoDB" id="23493at10239"/>
<accession>K4F7C8</accession>
<organism evidence="1 2">
    <name type="scientific">Cronobacter phage vB_CsaM_GAP32</name>
    <dbReference type="NCBI Taxonomy" id="1141136"/>
    <lineage>
        <taxon>Viruses</taxon>
        <taxon>Duplodnaviria</taxon>
        <taxon>Heunggongvirae</taxon>
        <taxon>Uroviricota</taxon>
        <taxon>Caudoviricetes</taxon>
        <taxon>Mimasvirus</taxon>
        <taxon>Mimasvirus GAP32</taxon>
    </lineage>
</organism>
<protein>
    <submittedName>
        <fullName evidence="1">Uncharacterized protein</fullName>
    </submittedName>
</protein>
<evidence type="ECO:0000313" key="1">
    <source>
        <dbReference type="EMBL" id="AFC21617.1"/>
    </source>
</evidence>
<proteinExistence type="predicted"/>
<dbReference type="RefSeq" id="YP_006987272.1">
    <property type="nucleotide sequence ID" value="NC_019401.1"/>
</dbReference>